<keyword evidence="1" id="KW-1133">Transmembrane helix</keyword>
<keyword evidence="1" id="KW-0472">Membrane</keyword>
<evidence type="ECO:0000313" key="3">
    <source>
        <dbReference type="EMBL" id="MBB6513976.1"/>
    </source>
</evidence>
<dbReference type="InterPro" id="IPR000719">
    <property type="entry name" value="Prot_kinase_dom"/>
</dbReference>
<dbReference type="Gene3D" id="1.10.510.10">
    <property type="entry name" value="Transferase(Phosphotransferase) domain 1"/>
    <property type="match status" value="1"/>
</dbReference>
<dbReference type="Proteomes" id="UP000572212">
    <property type="component" value="Unassembled WGS sequence"/>
</dbReference>
<dbReference type="GO" id="GO:0004674">
    <property type="term" value="F:protein serine/threonine kinase activity"/>
    <property type="evidence" value="ECO:0007669"/>
    <property type="project" value="UniProtKB-EC"/>
</dbReference>
<dbReference type="Pfam" id="PF00069">
    <property type="entry name" value="Pkinase"/>
    <property type="match status" value="1"/>
</dbReference>
<evidence type="ECO:0000313" key="4">
    <source>
        <dbReference type="Proteomes" id="UP000572212"/>
    </source>
</evidence>
<dbReference type="InterPro" id="IPR011009">
    <property type="entry name" value="Kinase-like_dom_sf"/>
</dbReference>
<organism evidence="3 4">
    <name type="scientific">Gracilibacillus halotolerans</name>
    <dbReference type="NCBI Taxonomy" id="74386"/>
    <lineage>
        <taxon>Bacteria</taxon>
        <taxon>Bacillati</taxon>
        <taxon>Bacillota</taxon>
        <taxon>Bacilli</taxon>
        <taxon>Bacillales</taxon>
        <taxon>Bacillaceae</taxon>
        <taxon>Gracilibacillus</taxon>
    </lineage>
</organism>
<sequence length="317" mass="36137">MMTQASKKLEIKFRRGQIIQGKWHKKSYQIIRELGSGAVGTVYLCVSDGRKVALKVSSQMSSISSEVNVLKSFQSVQGKRLGPSLIDVDDFVSKDGHAYPFYVMEYVEGVSLHEFIQRNGKEWLFSLLVGLTRDLEELHQKGYVFGDLKMENLLVTRNPIRLRWVDVGGTTLQGRAIKEYTEFYDRAYWECGDRKAEPRYDLFALAMVVLRIFYPSGFEKTSSPARLLHQKANTAIKNDALRKLVLYLIQGKMSTASEVRTYLLDAYQKSHDSGGVAHTGQVSRQRQNSQQGEIYPITEASIIFFSSGLFFVWLFLL</sequence>
<dbReference type="EMBL" id="JACHON010000019">
    <property type="protein sequence ID" value="MBB6513976.1"/>
    <property type="molecule type" value="Genomic_DNA"/>
</dbReference>
<evidence type="ECO:0000256" key="1">
    <source>
        <dbReference type="SAM" id="Phobius"/>
    </source>
</evidence>
<evidence type="ECO:0000259" key="2">
    <source>
        <dbReference type="PROSITE" id="PS50011"/>
    </source>
</evidence>
<name>A0A841RRJ9_9BACI</name>
<keyword evidence="3" id="KW-0418">Kinase</keyword>
<comment type="caution">
    <text evidence="3">The sequence shown here is derived from an EMBL/GenBank/DDBJ whole genome shotgun (WGS) entry which is preliminary data.</text>
</comment>
<keyword evidence="4" id="KW-1185">Reference proteome</keyword>
<feature type="transmembrane region" description="Helical" evidence="1">
    <location>
        <begin position="294"/>
        <end position="316"/>
    </location>
</feature>
<protein>
    <submittedName>
        <fullName evidence="3">Serine/threonine-protein kinase</fullName>
        <ecNumber evidence="3">2.7.11.1</ecNumber>
    </submittedName>
</protein>
<reference evidence="3 4" key="1">
    <citation type="submission" date="2020-08" db="EMBL/GenBank/DDBJ databases">
        <title>Genomic Encyclopedia of Type Strains, Phase IV (KMG-IV): sequencing the most valuable type-strain genomes for metagenomic binning, comparative biology and taxonomic classification.</title>
        <authorList>
            <person name="Goeker M."/>
        </authorList>
    </citation>
    <scope>NUCLEOTIDE SEQUENCE [LARGE SCALE GENOMIC DNA]</scope>
    <source>
        <strain evidence="3 4">DSM 11805</strain>
    </source>
</reference>
<accession>A0A841RRJ9</accession>
<gene>
    <name evidence="3" type="ORF">GGQ92_002795</name>
</gene>
<feature type="domain" description="Protein kinase" evidence="2">
    <location>
        <begin position="28"/>
        <end position="274"/>
    </location>
</feature>
<dbReference type="SMART" id="SM00220">
    <property type="entry name" value="S_TKc"/>
    <property type="match status" value="1"/>
</dbReference>
<dbReference type="SUPFAM" id="SSF56112">
    <property type="entry name" value="Protein kinase-like (PK-like)"/>
    <property type="match status" value="1"/>
</dbReference>
<dbReference type="RefSeq" id="WP_184250153.1">
    <property type="nucleotide sequence ID" value="NZ_BAAACU010000061.1"/>
</dbReference>
<dbReference type="PANTHER" id="PTHR44167:SF24">
    <property type="entry name" value="SERINE_THREONINE-PROTEIN KINASE CHK2"/>
    <property type="match status" value="1"/>
</dbReference>
<dbReference type="EC" id="2.7.11.1" evidence="3"/>
<dbReference type="AlphaFoldDB" id="A0A841RRJ9"/>
<dbReference type="GO" id="GO:0005524">
    <property type="term" value="F:ATP binding"/>
    <property type="evidence" value="ECO:0007669"/>
    <property type="project" value="InterPro"/>
</dbReference>
<keyword evidence="1" id="KW-0812">Transmembrane</keyword>
<proteinExistence type="predicted"/>
<dbReference type="PANTHER" id="PTHR44167">
    <property type="entry name" value="OVARIAN-SPECIFIC SERINE/THREONINE-PROTEIN KINASE LOK-RELATED"/>
    <property type="match status" value="1"/>
</dbReference>
<keyword evidence="3" id="KW-0808">Transferase</keyword>
<dbReference type="PROSITE" id="PS50011">
    <property type="entry name" value="PROTEIN_KINASE_DOM"/>
    <property type="match status" value="1"/>
</dbReference>